<feature type="region of interest" description="Disordered" evidence="1">
    <location>
        <begin position="77"/>
        <end position="100"/>
    </location>
</feature>
<comment type="caution">
    <text evidence="2">The sequence shown here is derived from an EMBL/GenBank/DDBJ whole genome shotgun (WGS) entry which is preliminary data.</text>
</comment>
<sequence>MLADDDRSPRLDADALMEMTHETMMARWELGLVTPMSATISTFAKTDGSWWTAAEEMWRRVCVEEENKRLDFHHDRFGSNVQAAGPPQSLFGRQSPRNLA</sequence>
<gene>
    <name evidence="2" type="ORF">ACFOZ4_36680</name>
</gene>
<feature type="compositionally biased region" description="Polar residues" evidence="1">
    <location>
        <begin position="91"/>
        <end position="100"/>
    </location>
</feature>
<dbReference type="Proteomes" id="UP001595816">
    <property type="component" value="Unassembled WGS sequence"/>
</dbReference>
<protein>
    <submittedName>
        <fullName evidence="2">Uncharacterized protein</fullName>
    </submittedName>
</protein>
<name>A0ABV8M156_9ACTN</name>
<organism evidence="2 3">
    <name type="scientific">Hamadaea flava</name>
    <dbReference type="NCBI Taxonomy" id="1742688"/>
    <lineage>
        <taxon>Bacteria</taxon>
        <taxon>Bacillati</taxon>
        <taxon>Actinomycetota</taxon>
        <taxon>Actinomycetes</taxon>
        <taxon>Micromonosporales</taxon>
        <taxon>Micromonosporaceae</taxon>
        <taxon>Hamadaea</taxon>
    </lineage>
</organism>
<dbReference type="RefSeq" id="WP_253751429.1">
    <property type="nucleotide sequence ID" value="NZ_JAMZDZ010000001.1"/>
</dbReference>
<reference evidence="3" key="1">
    <citation type="journal article" date="2019" name="Int. J. Syst. Evol. Microbiol.">
        <title>The Global Catalogue of Microorganisms (GCM) 10K type strain sequencing project: providing services to taxonomists for standard genome sequencing and annotation.</title>
        <authorList>
            <consortium name="The Broad Institute Genomics Platform"/>
            <consortium name="The Broad Institute Genome Sequencing Center for Infectious Disease"/>
            <person name="Wu L."/>
            <person name="Ma J."/>
        </authorList>
    </citation>
    <scope>NUCLEOTIDE SEQUENCE [LARGE SCALE GENOMIC DNA]</scope>
    <source>
        <strain evidence="3">CGMCC 4.7289</strain>
    </source>
</reference>
<evidence type="ECO:0000256" key="1">
    <source>
        <dbReference type="SAM" id="MobiDB-lite"/>
    </source>
</evidence>
<dbReference type="EMBL" id="JBHSAY010000029">
    <property type="protein sequence ID" value="MFC4136175.1"/>
    <property type="molecule type" value="Genomic_DNA"/>
</dbReference>
<keyword evidence="3" id="KW-1185">Reference proteome</keyword>
<evidence type="ECO:0000313" key="2">
    <source>
        <dbReference type="EMBL" id="MFC4136175.1"/>
    </source>
</evidence>
<accession>A0ABV8M156</accession>
<proteinExistence type="predicted"/>
<evidence type="ECO:0000313" key="3">
    <source>
        <dbReference type="Proteomes" id="UP001595816"/>
    </source>
</evidence>